<dbReference type="PANTHER" id="PTHR11439">
    <property type="entry name" value="GAG-POL-RELATED RETROTRANSPOSON"/>
    <property type="match status" value="1"/>
</dbReference>
<dbReference type="GO" id="GO:0015074">
    <property type="term" value="P:DNA integration"/>
    <property type="evidence" value="ECO:0007669"/>
    <property type="project" value="InterPro"/>
</dbReference>
<protein>
    <recommendedName>
        <fullName evidence="5">Integrase catalytic domain-containing protein</fullName>
    </recommendedName>
</protein>
<feature type="domain" description="Integrase catalytic" evidence="5">
    <location>
        <begin position="366"/>
        <end position="522"/>
    </location>
</feature>
<evidence type="ECO:0000313" key="7">
    <source>
        <dbReference type="Proteomes" id="UP000054481"/>
    </source>
</evidence>
<dbReference type="GO" id="GO:0005739">
    <property type="term" value="C:mitochondrion"/>
    <property type="evidence" value="ECO:0007669"/>
    <property type="project" value="UniProtKB-SubCell"/>
</dbReference>
<feature type="compositionally biased region" description="Basic residues" evidence="4">
    <location>
        <begin position="670"/>
        <end position="681"/>
    </location>
</feature>
<dbReference type="InterPro" id="IPR013103">
    <property type="entry name" value="RVT_2"/>
</dbReference>
<feature type="region of interest" description="Disordered" evidence="4">
    <location>
        <begin position="1"/>
        <end position="21"/>
    </location>
</feature>
<dbReference type="Proteomes" id="UP000054481">
    <property type="component" value="Unassembled WGS sequence"/>
</dbReference>
<sequence>MSAGPSSSAPGGSSNTPVHTIYITRDPPSQERVQGWLDKYTGIPIDMSDIDLSLWHTPVNPEEEPTPRHLITQLARAWTDYERANVGRIDTLIMFQEHFEGWNSALFGRIEPTIRAAFVNYLRQKEVISGPVRRGRHDYLLASLVTEEYWEAQDTPSISTNKEARPTPTVTPLPLSPPVQPPVQPVQQAIQTVTPTPYTHASTSYTFPHRTRIASPQITPNHPVIYPDPVAIPPRAKSDSPQYTPCAGQAGISFGDGPRVESVGATVIRTPFGPVDFHVLPTKTSFLLSLADMDRLDLFFNNQTNEVVRDDIRVPAVRKWGHAWLHLGKEETARVFLTERELRRLHRRFGHPATARLHRLLRFTLRDDREFNFEITADVVQIGGKPVLHVIDEATAFQGARFLPSMTARDTWETLRMLWIDTYQGPPDFMRHDAGTNFAAEEFQKEASLMGITCRQVPIEAHNSVGKVEKAHGPLRRAYDILQAELGESRSPDALLQMAVKAVNDTAGPDGLVPTLLVFGAYPRINHDSPPSPPMIKRAEAIRKAMTALRRAAATRQVRDALNTRNGPNVERAAERHLQSEVLVWREADGWTGPWIVIDNNGHEITINHVNGPRNFRITAVKKYHRDPQAPSSQPHDDSQPNPRRVDPNAPPNPDQDDVPAPVPLPEQRRRGRPKGSKNKPKTGVANLSKKEVNHYDHAVQLRREGHITTPGAPFEQSDTQEINNLIAQGVFEFIRFDPVAHKGQRLFKARMVREVKGLGPTTRPYEKSRLVIQGYNDRDKEYILTQSPTVQRAAQRLLLSIAPSLAGEASVFLRDITQAYIQSKTPLNRIIVSASTDDTLLLASPEFAAAEEKEIQKAKLRSKPRSQLSAATPLEFNGCTLLAEKDDLIIQQKSQGQKLATIVLTSTDRAQQYAQQRAREAYIASICQPEATFDYSVAAQIGSEEPMKDRFEDFLPNPIEDGVHGAFTAGRLFKPKTKLHKKNLPDPPQNQRQLEKHSFREEFIQAQKDHLQSHEEMGTFLEVPWKKAIGKQVLGCKWVFIYKTDKHGFLQKCKARLVVCGNQQKMGDLPTRATTLAGLSFRALMAMAAEYDLELSQMDAVNAFVNCPLEEEVIFMRMPPGYTRPGRVLLLKKALYGLRRSPLLWQQHLTSSLESLGFEKIPQEPCVMRKTGVIVFFYVDDIIWAYRKDDEGIAQEAIAGLQRRYRMSLLGEPRWFLGIHILRDRSRRTIWLTQDAYIEKITYKLIGDPNKLPSLKLPDTPMQQEELFPSSNQATKREIHQFQQKVGSLLFAAISTRPDIAFAVSRLARHNQNPDTTHQKAAERVILYLYSTRSYGIRLGGSKEVEIFLCSSDSSFADNSLDRKSSQGYVMTLFGGPIAWRASKQATVATSSTEAEFLAISEAAKEAIFTSRLLRSLDLQIPQPLKLECDNQQTIRFLEGGSKISTRLRHVDVHQHWLRQEVEAGRIGLRWVPTAQMRADGLTKALPLQKLRIFLRIIGIEDLRDRLQREARLEILRDQIQDKQKGKNPT</sequence>
<dbReference type="InterPro" id="IPR036397">
    <property type="entry name" value="RNaseH_sf"/>
</dbReference>
<dbReference type="PROSITE" id="PS50994">
    <property type="entry name" value="INTEGRASE"/>
    <property type="match status" value="1"/>
</dbReference>
<evidence type="ECO:0000259" key="5">
    <source>
        <dbReference type="PROSITE" id="PS50994"/>
    </source>
</evidence>
<dbReference type="InterPro" id="IPR001584">
    <property type="entry name" value="Integrase_cat-core"/>
</dbReference>
<feature type="compositionally biased region" description="Pro residues" evidence="4">
    <location>
        <begin position="169"/>
        <end position="183"/>
    </location>
</feature>
<evidence type="ECO:0000313" key="6">
    <source>
        <dbReference type="EMBL" id="KJZ70368.1"/>
    </source>
</evidence>
<comment type="subcellular location">
    <subcellularLocation>
        <location evidence="1">Mitochondrion</location>
    </subcellularLocation>
</comment>
<keyword evidence="7" id="KW-1185">Reference proteome</keyword>
<dbReference type="CDD" id="cd09272">
    <property type="entry name" value="RNase_HI_RT_Ty1"/>
    <property type="match status" value="1"/>
</dbReference>
<evidence type="ECO:0000256" key="1">
    <source>
        <dbReference type="ARBA" id="ARBA00004173"/>
    </source>
</evidence>
<dbReference type="Gene3D" id="3.30.420.10">
    <property type="entry name" value="Ribonuclease H-like superfamily/Ribonuclease H"/>
    <property type="match status" value="1"/>
</dbReference>
<evidence type="ECO:0000256" key="3">
    <source>
        <dbReference type="ARBA" id="ARBA00023128"/>
    </source>
</evidence>
<dbReference type="InterPro" id="IPR043502">
    <property type="entry name" value="DNA/RNA_pol_sf"/>
</dbReference>
<dbReference type="SUPFAM" id="SSF56672">
    <property type="entry name" value="DNA/RNA polymerases"/>
    <property type="match status" value="1"/>
</dbReference>
<feature type="compositionally biased region" description="Low complexity" evidence="4">
    <location>
        <begin position="1"/>
        <end position="14"/>
    </location>
</feature>
<dbReference type="PANTHER" id="PTHR11439:SF438">
    <property type="entry name" value="REVERSE TRANSCRIPTASE TY1_COPIA-TYPE DOMAIN-CONTAINING PROTEIN"/>
    <property type="match status" value="1"/>
</dbReference>
<dbReference type="InterPro" id="IPR012337">
    <property type="entry name" value="RNaseH-like_sf"/>
</dbReference>
<dbReference type="SUPFAM" id="SSF53098">
    <property type="entry name" value="Ribonuclease H-like"/>
    <property type="match status" value="1"/>
</dbReference>
<feature type="region of interest" description="Disordered" evidence="4">
    <location>
        <begin position="155"/>
        <end position="183"/>
    </location>
</feature>
<dbReference type="GO" id="GO:0005634">
    <property type="term" value="C:nucleus"/>
    <property type="evidence" value="ECO:0007669"/>
    <property type="project" value="UniProtKB-ARBA"/>
</dbReference>
<evidence type="ECO:0000256" key="2">
    <source>
        <dbReference type="ARBA" id="ARBA00022884"/>
    </source>
</evidence>
<dbReference type="Pfam" id="PF07727">
    <property type="entry name" value="RVT_2"/>
    <property type="match status" value="1"/>
</dbReference>
<reference evidence="6 7" key="1">
    <citation type="journal article" date="2014" name="Genome Biol. Evol.">
        <title>Comparative genomics and transcriptomics analyses reveal divergent lifestyle features of nematode endoparasitic fungus Hirsutella minnesotensis.</title>
        <authorList>
            <person name="Lai Y."/>
            <person name="Liu K."/>
            <person name="Zhang X."/>
            <person name="Zhang X."/>
            <person name="Li K."/>
            <person name="Wang N."/>
            <person name="Shu C."/>
            <person name="Wu Y."/>
            <person name="Wang C."/>
            <person name="Bushley K.E."/>
            <person name="Xiang M."/>
            <person name="Liu X."/>
        </authorList>
    </citation>
    <scope>NUCLEOTIDE SEQUENCE [LARGE SCALE GENOMIC DNA]</scope>
    <source>
        <strain evidence="6 7">3608</strain>
    </source>
</reference>
<accession>A0A0F7ZRX4</accession>
<feature type="region of interest" description="Disordered" evidence="4">
    <location>
        <begin position="624"/>
        <end position="692"/>
    </location>
</feature>
<keyword evidence="3" id="KW-0496">Mitochondrion</keyword>
<dbReference type="EMBL" id="KQ030631">
    <property type="protein sequence ID" value="KJZ70368.1"/>
    <property type="molecule type" value="Genomic_DNA"/>
</dbReference>
<name>A0A0F7ZRX4_9HYPO</name>
<dbReference type="GO" id="GO:0003723">
    <property type="term" value="F:RNA binding"/>
    <property type="evidence" value="ECO:0007669"/>
    <property type="project" value="UniProtKB-KW"/>
</dbReference>
<organism evidence="6 7">
    <name type="scientific">Hirsutella minnesotensis 3608</name>
    <dbReference type="NCBI Taxonomy" id="1043627"/>
    <lineage>
        <taxon>Eukaryota</taxon>
        <taxon>Fungi</taxon>
        <taxon>Dikarya</taxon>
        <taxon>Ascomycota</taxon>
        <taxon>Pezizomycotina</taxon>
        <taxon>Sordariomycetes</taxon>
        <taxon>Hypocreomycetidae</taxon>
        <taxon>Hypocreales</taxon>
        <taxon>Ophiocordycipitaceae</taxon>
        <taxon>Hirsutella</taxon>
    </lineage>
</organism>
<dbReference type="OrthoDB" id="5101206at2759"/>
<gene>
    <name evidence="6" type="ORF">HIM_10259</name>
</gene>
<evidence type="ECO:0000256" key="4">
    <source>
        <dbReference type="SAM" id="MobiDB-lite"/>
    </source>
</evidence>
<keyword evidence="2" id="KW-0694">RNA-binding</keyword>
<feature type="compositionally biased region" description="Basic and acidic residues" evidence="4">
    <location>
        <begin position="635"/>
        <end position="647"/>
    </location>
</feature>
<proteinExistence type="predicted"/>